<dbReference type="AlphaFoldDB" id="A0A6H1ZYI2"/>
<evidence type="ECO:0000313" key="2">
    <source>
        <dbReference type="EMBL" id="QJI01575.1"/>
    </source>
</evidence>
<accession>A0A6H1ZYI2</accession>
<dbReference type="EMBL" id="MT144933">
    <property type="protein sequence ID" value="QJI01575.1"/>
    <property type="molecule type" value="Genomic_DNA"/>
</dbReference>
<organism evidence="1">
    <name type="scientific">viral metagenome</name>
    <dbReference type="NCBI Taxonomy" id="1070528"/>
    <lineage>
        <taxon>unclassified sequences</taxon>
        <taxon>metagenomes</taxon>
        <taxon>organismal metagenomes</taxon>
    </lineage>
</organism>
<proteinExistence type="predicted"/>
<name>A0A6H1ZYI2_9ZZZZ</name>
<gene>
    <name evidence="1" type="ORF">TM448A02587_0012</name>
    <name evidence="2" type="ORF">TM448B02647_0012</name>
</gene>
<reference evidence="1" key="1">
    <citation type="submission" date="2020-03" db="EMBL/GenBank/DDBJ databases">
        <title>The deep terrestrial virosphere.</title>
        <authorList>
            <person name="Holmfeldt K."/>
            <person name="Nilsson E."/>
            <person name="Simone D."/>
            <person name="Lopez-Fernandez M."/>
            <person name="Wu X."/>
            <person name="de Brujin I."/>
            <person name="Lundin D."/>
            <person name="Andersson A."/>
            <person name="Bertilsson S."/>
            <person name="Dopson M."/>
        </authorList>
    </citation>
    <scope>NUCLEOTIDE SEQUENCE</scope>
    <source>
        <strain evidence="1">TM448A02587</strain>
        <strain evidence="2">TM448B02647</strain>
    </source>
</reference>
<protein>
    <submittedName>
        <fullName evidence="1">Uncharacterized protein</fullName>
    </submittedName>
</protein>
<dbReference type="EMBL" id="MT144326">
    <property type="protein sequence ID" value="QJA52270.1"/>
    <property type="molecule type" value="Genomic_DNA"/>
</dbReference>
<sequence length="56" mass="6509">MYRITIQHPKEGQEPLVLQTDTRNLARSVVQLARENKLDYEVVTEVSPRIVKFKGL</sequence>
<evidence type="ECO:0000313" key="1">
    <source>
        <dbReference type="EMBL" id="QJA52270.1"/>
    </source>
</evidence>